<sequence>MHRQLVRRLLQQNHRVLSQNIDEQRAWISSRALEQITSATAARNAEFTTTLPGIYFADVSPAAAGTASRHAYGRAPEFHIASALLCTAHSVCAGNGNGK</sequence>
<protein>
    <submittedName>
        <fullName evidence="1">Uncharacterized protein</fullName>
    </submittedName>
</protein>
<evidence type="ECO:0000313" key="2">
    <source>
        <dbReference type="Proteomes" id="UP001465755"/>
    </source>
</evidence>
<accession>A0AAW1NXL5</accession>
<keyword evidence="2" id="KW-1185">Reference proteome</keyword>
<name>A0AAW1NXL5_9CHLO</name>
<comment type="caution">
    <text evidence="1">The sequence shown here is derived from an EMBL/GenBank/DDBJ whole genome shotgun (WGS) entry which is preliminary data.</text>
</comment>
<evidence type="ECO:0000313" key="1">
    <source>
        <dbReference type="EMBL" id="KAK9797768.1"/>
    </source>
</evidence>
<dbReference type="Proteomes" id="UP001465755">
    <property type="component" value="Unassembled WGS sequence"/>
</dbReference>
<gene>
    <name evidence="1" type="ORF">WJX73_009737</name>
</gene>
<dbReference type="AlphaFoldDB" id="A0AAW1NXL5"/>
<organism evidence="1 2">
    <name type="scientific">Symbiochloris irregularis</name>
    <dbReference type="NCBI Taxonomy" id="706552"/>
    <lineage>
        <taxon>Eukaryota</taxon>
        <taxon>Viridiplantae</taxon>
        <taxon>Chlorophyta</taxon>
        <taxon>core chlorophytes</taxon>
        <taxon>Trebouxiophyceae</taxon>
        <taxon>Trebouxiales</taxon>
        <taxon>Trebouxiaceae</taxon>
        <taxon>Symbiochloris</taxon>
    </lineage>
</organism>
<reference evidence="1 2" key="1">
    <citation type="journal article" date="2024" name="Nat. Commun.">
        <title>Phylogenomics reveals the evolutionary origins of lichenization in chlorophyte algae.</title>
        <authorList>
            <person name="Puginier C."/>
            <person name="Libourel C."/>
            <person name="Otte J."/>
            <person name="Skaloud P."/>
            <person name="Haon M."/>
            <person name="Grisel S."/>
            <person name="Petersen M."/>
            <person name="Berrin J.G."/>
            <person name="Delaux P.M."/>
            <person name="Dal Grande F."/>
            <person name="Keller J."/>
        </authorList>
    </citation>
    <scope>NUCLEOTIDE SEQUENCE [LARGE SCALE GENOMIC DNA]</scope>
    <source>
        <strain evidence="1 2">SAG 2036</strain>
    </source>
</reference>
<proteinExistence type="predicted"/>
<dbReference type="EMBL" id="JALJOQ010000105">
    <property type="protein sequence ID" value="KAK9797768.1"/>
    <property type="molecule type" value="Genomic_DNA"/>
</dbReference>